<dbReference type="GO" id="GO:0005634">
    <property type="term" value="C:nucleus"/>
    <property type="evidence" value="ECO:0007669"/>
    <property type="project" value="UniProtKB-SubCell"/>
</dbReference>
<dbReference type="GeneTree" id="ENSGT00510000048674"/>
<keyword evidence="4" id="KW-0539">Nucleus</keyword>
<evidence type="ECO:0000256" key="2">
    <source>
        <dbReference type="ARBA" id="ARBA00006403"/>
    </source>
</evidence>
<comment type="subcellular location">
    <subcellularLocation>
        <location evidence="1">Nucleus</location>
    </subcellularLocation>
</comment>
<evidence type="ECO:0000259" key="6">
    <source>
        <dbReference type="SMART" id="SM00415"/>
    </source>
</evidence>
<accession>A0A8C2ZD91</accession>
<evidence type="ECO:0000256" key="4">
    <source>
        <dbReference type="ARBA" id="ARBA00023242"/>
    </source>
</evidence>
<dbReference type="SUPFAM" id="SSF46785">
    <property type="entry name" value="Winged helix' DNA-binding domain"/>
    <property type="match status" value="1"/>
</dbReference>
<sequence length="156" mass="17636">GAFAVGARNSSRVINVESPTAVLDQTKLWRLVNNPANIAIRWNEQGHVIIIDQHLFEEQILSPSSSASDNVDAFKTTNFSSFVRQLNLYGFKKADMTAKDVSVQWDCVRYHYFYNPNFLRNRPELVASLRRLTVQNKAMIQAGRLSYQGAPGGEEM</sequence>
<reference evidence="7" key="2">
    <citation type="submission" date="2025-09" db="UniProtKB">
        <authorList>
            <consortium name="Ensembl"/>
        </authorList>
    </citation>
    <scope>IDENTIFICATION</scope>
</reference>
<dbReference type="SMART" id="SM00415">
    <property type="entry name" value="HSF"/>
    <property type="match status" value="1"/>
</dbReference>
<evidence type="ECO:0000256" key="5">
    <source>
        <dbReference type="RuleBase" id="RU004020"/>
    </source>
</evidence>
<dbReference type="GO" id="GO:0003700">
    <property type="term" value="F:DNA-binding transcription factor activity"/>
    <property type="evidence" value="ECO:0007669"/>
    <property type="project" value="InterPro"/>
</dbReference>
<evidence type="ECO:0000313" key="7">
    <source>
        <dbReference type="Ensembl" id="ENSCLMP00005025621.1"/>
    </source>
</evidence>
<dbReference type="Gene3D" id="1.10.10.10">
    <property type="entry name" value="Winged helix-like DNA-binding domain superfamily/Winged helix DNA-binding domain"/>
    <property type="match status" value="1"/>
</dbReference>
<dbReference type="Pfam" id="PF00447">
    <property type="entry name" value="HSF_DNA-bind"/>
    <property type="match status" value="1"/>
</dbReference>
<keyword evidence="3" id="KW-0238">DNA-binding</keyword>
<dbReference type="PANTHER" id="PTHR10015:SF336">
    <property type="entry name" value="HEAT SHOCK TRANSCRIPTION FACTOR, Y-LINKED"/>
    <property type="match status" value="1"/>
</dbReference>
<dbReference type="Ensembl" id="ENSCLMT00005026772.1">
    <property type="protein sequence ID" value="ENSCLMP00005025621.1"/>
    <property type="gene ID" value="ENSCLMG00005012577.1"/>
</dbReference>
<dbReference type="InterPro" id="IPR036390">
    <property type="entry name" value="WH_DNA-bd_sf"/>
</dbReference>
<comment type="similarity">
    <text evidence="2 5">Belongs to the HSF family.</text>
</comment>
<proteinExistence type="inferred from homology"/>
<evidence type="ECO:0000256" key="1">
    <source>
        <dbReference type="ARBA" id="ARBA00004123"/>
    </source>
</evidence>
<dbReference type="InterPro" id="IPR000232">
    <property type="entry name" value="HSF_DNA-bd"/>
</dbReference>
<dbReference type="GO" id="GO:0043565">
    <property type="term" value="F:sequence-specific DNA binding"/>
    <property type="evidence" value="ECO:0007669"/>
    <property type="project" value="InterPro"/>
</dbReference>
<evidence type="ECO:0000313" key="8">
    <source>
        <dbReference type="Proteomes" id="UP000694565"/>
    </source>
</evidence>
<feature type="domain" description="HSF-type DNA-binding" evidence="6">
    <location>
        <begin position="18"/>
        <end position="132"/>
    </location>
</feature>
<dbReference type="AlphaFoldDB" id="A0A8C2ZD91"/>
<name>A0A8C2ZD91_CYCLU</name>
<organism evidence="7 8">
    <name type="scientific">Cyclopterus lumpus</name>
    <name type="common">Lumpsucker</name>
    <dbReference type="NCBI Taxonomy" id="8103"/>
    <lineage>
        <taxon>Eukaryota</taxon>
        <taxon>Metazoa</taxon>
        <taxon>Chordata</taxon>
        <taxon>Craniata</taxon>
        <taxon>Vertebrata</taxon>
        <taxon>Euteleostomi</taxon>
        <taxon>Actinopterygii</taxon>
        <taxon>Neopterygii</taxon>
        <taxon>Teleostei</taxon>
        <taxon>Neoteleostei</taxon>
        <taxon>Acanthomorphata</taxon>
        <taxon>Eupercaria</taxon>
        <taxon>Perciformes</taxon>
        <taxon>Cottioidei</taxon>
        <taxon>Cottales</taxon>
        <taxon>Cyclopteridae</taxon>
        <taxon>Cyclopterus</taxon>
    </lineage>
</organism>
<dbReference type="InterPro" id="IPR036388">
    <property type="entry name" value="WH-like_DNA-bd_sf"/>
</dbReference>
<protein>
    <recommendedName>
        <fullName evidence="6">HSF-type DNA-binding domain-containing protein</fullName>
    </recommendedName>
</protein>
<dbReference type="PANTHER" id="PTHR10015">
    <property type="entry name" value="HEAT SHOCK TRANSCRIPTION FACTOR"/>
    <property type="match status" value="1"/>
</dbReference>
<dbReference type="Proteomes" id="UP000694565">
    <property type="component" value="Unplaced"/>
</dbReference>
<reference evidence="7" key="1">
    <citation type="submission" date="2025-08" db="UniProtKB">
        <authorList>
            <consortium name="Ensembl"/>
        </authorList>
    </citation>
    <scope>IDENTIFICATION</scope>
</reference>
<evidence type="ECO:0000256" key="3">
    <source>
        <dbReference type="ARBA" id="ARBA00023125"/>
    </source>
</evidence>
<keyword evidence="8" id="KW-1185">Reference proteome</keyword>